<feature type="region of interest" description="Disordered" evidence="1">
    <location>
        <begin position="151"/>
        <end position="182"/>
    </location>
</feature>
<feature type="region of interest" description="Disordered" evidence="1">
    <location>
        <begin position="1"/>
        <end position="81"/>
    </location>
</feature>
<gene>
    <name evidence="2" type="ORF">KIW84_071004</name>
</gene>
<dbReference type="EMBL" id="JAMSHJ010000007">
    <property type="protein sequence ID" value="KAI5383852.1"/>
    <property type="molecule type" value="Genomic_DNA"/>
</dbReference>
<keyword evidence="3" id="KW-1185">Reference proteome</keyword>
<organism evidence="2 3">
    <name type="scientific">Pisum sativum</name>
    <name type="common">Garden pea</name>
    <name type="synonym">Lathyrus oleraceus</name>
    <dbReference type="NCBI Taxonomy" id="3888"/>
    <lineage>
        <taxon>Eukaryota</taxon>
        <taxon>Viridiplantae</taxon>
        <taxon>Streptophyta</taxon>
        <taxon>Embryophyta</taxon>
        <taxon>Tracheophyta</taxon>
        <taxon>Spermatophyta</taxon>
        <taxon>Magnoliopsida</taxon>
        <taxon>eudicotyledons</taxon>
        <taxon>Gunneridae</taxon>
        <taxon>Pentapetalae</taxon>
        <taxon>rosids</taxon>
        <taxon>fabids</taxon>
        <taxon>Fabales</taxon>
        <taxon>Fabaceae</taxon>
        <taxon>Papilionoideae</taxon>
        <taxon>50 kb inversion clade</taxon>
        <taxon>NPAAA clade</taxon>
        <taxon>Hologalegina</taxon>
        <taxon>IRL clade</taxon>
        <taxon>Fabeae</taxon>
        <taxon>Lathyrus</taxon>
    </lineage>
</organism>
<dbReference type="Gramene" id="Psat7g037960.1">
    <property type="protein sequence ID" value="Psat7g037960.1.cds"/>
    <property type="gene ID" value="Psat7g037960"/>
</dbReference>
<evidence type="ECO:0000313" key="2">
    <source>
        <dbReference type="EMBL" id="KAI5383852.1"/>
    </source>
</evidence>
<feature type="compositionally biased region" description="Basic and acidic residues" evidence="1">
    <location>
        <begin position="26"/>
        <end position="38"/>
    </location>
</feature>
<dbReference type="AlphaFoldDB" id="A0A9D4VIA7"/>
<proteinExistence type="predicted"/>
<feature type="compositionally biased region" description="Polar residues" evidence="1">
    <location>
        <begin position="1"/>
        <end position="12"/>
    </location>
</feature>
<sequence>MGNGNSRINSTKEQGESIPNKIRSTIIERFEDFKKNRNAEPTLSKKQLLKNGEEKDGGSSVFRSTSHKTNETEDCNVSVSTKEETMVPLTTTENISRIVPVENIECKTIEKVNIKNEIDQSKDKEIRVNVKDGEEIETKEEIIERILKEVKKEQEQEVSAKSEENDGDDNDDDEETDIGRYLCPGSPSFRIYCIEADDEKKTQDEEDEEEQEVISHPATAVLKKSRSDNCLESSPSKNKRIINKVSQIVENVPSTKRKGHMMRRFGAVRTLLKVKSCYHPICTCTGNDRRSTLISAKATN</sequence>
<evidence type="ECO:0000313" key="3">
    <source>
        <dbReference type="Proteomes" id="UP001058974"/>
    </source>
</evidence>
<dbReference type="Proteomes" id="UP001058974">
    <property type="component" value="Chromosome 7"/>
</dbReference>
<reference evidence="2 3" key="1">
    <citation type="journal article" date="2022" name="Nat. Genet.">
        <title>Improved pea reference genome and pan-genome highlight genomic features and evolutionary characteristics.</title>
        <authorList>
            <person name="Yang T."/>
            <person name="Liu R."/>
            <person name="Luo Y."/>
            <person name="Hu S."/>
            <person name="Wang D."/>
            <person name="Wang C."/>
            <person name="Pandey M.K."/>
            <person name="Ge S."/>
            <person name="Xu Q."/>
            <person name="Li N."/>
            <person name="Li G."/>
            <person name="Huang Y."/>
            <person name="Saxena R.K."/>
            <person name="Ji Y."/>
            <person name="Li M."/>
            <person name="Yan X."/>
            <person name="He Y."/>
            <person name="Liu Y."/>
            <person name="Wang X."/>
            <person name="Xiang C."/>
            <person name="Varshney R.K."/>
            <person name="Ding H."/>
            <person name="Gao S."/>
            <person name="Zong X."/>
        </authorList>
    </citation>
    <scope>NUCLEOTIDE SEQUENCE [LARGE SCALE GENOMIC DNA]</scope>
    <source>
        <strain evidence="2 3">cv. Zhongwan 6</strain>
    </source>
</reference>
<accession>A0A9D4VIA7</accession>
<dbReference type="Gramene" id="Psat07G0100400-T1">
    <property type="protein sequence ID" value="KAI5383852.1"/>
    <property type="gene ID" value="KIW84_071004"/>
</dbReference>
<feature type="compositionally biased region" description="Basic and acidic residues" evidence="1">
    <location>
        <begin position="151"/>
        <end position="164"/>
    </location>
</feature>
<comment type="caution">
    <text evidence="2">The sequence shown here is derived from an EMBL/GenBank/DDBJ whole genome shotgun (WGS) entry which is preliminary data.</text>
</comment>
<dbReference type="OrthoDB" id="1903040at2759"/>
<feature type="compositionally biased region" description="Acidic residues" evidence="1">
    <location>
        <begin position="165"/>
        <end position="176"/>
    </location>
</feature>
<name>A0A9D4VIA7_PEA</name>
<protein>
    <submittedName>
        <fullName evidence="2">Uncharacterized protein</fullName>
    </submittedName>
</protein>
<evidence type="ECO:0000256" key="1">
    <source>
        <dbReference type="SAM" id="MobiDB-lite"/>
    </source>
</evidence>